<protein>
    <submittedName>
        <fullName evidence="2">Dienelactone hydrolase family protein</fullName>
    </submittedName>
</protein>
<sequence length="277" mass="29945">MHRHLWLWVAVGLLAGCVRRSPQDVSREPSLTGAVSEAEFKALHVLRADAPPAPRGQELEVAGMKAYLSLPPDAKGPLPAVLVIHEWWGLNAHIRHWADRLAASGYAALAVDLYGGKVATTADEALALLRAVDPARATQALKAAHAFLQEDPRIRAPRTGSLGWCFGGSWALRTAMAIPELDAAVLYYANPVVTDAEALAPIQGSVLGIFAARDEVIPPEKPQALREALVKAGVRHRIVEFDGLHGFANPSNEDYVEASAAEAWAETSRFFENHLRP</sequence>
<dbReference type="InterPro" id="IPR029058">
    <property type="entry name" value="AB_hydrolase_fold"/>
</dbReference>
<dbReference type="EMBL" id="CP071091">
    <property type="protein sequence ID" value="QSQ14104.1"/>
    <property type="molecule type" value="Genomic_DNA"/>
</dbReference>
<proteinExistence type="predicted"/>
<evidence type="ECO:0000313" key="2">
    <source>
        <dbReference type="EMBL" id="QSQ14104.1"/>
    </source>
</evidence>
<feature type="domain" description="Dienelactone hydrolase" evidence="1">
    <location>
        <begin position="64"/>
        <end position="274"/>
    </location>
</feature>
<accession>A0ABX7N985</accession>
<dbReference type="Pfam" id="PF01738">
    <property type="entry name" value="DLH"/>
    <property type="match status" value="1"/>
</dbReference>
<dbReference type="Proteomes" id="UP000663090">
    <property type="component" value="Chromosome"/>
</dbReference>
<organism evidence="2 3">
    <name type="scientific">Myxococcus landrumensis</name>
    <dbReference type="NCBI Taxonomy" id="2813577"/>
    <lineage>
        <taxon>Bacteria</taxon>
        <taxon>Pseudomonadati</taxon>
        <taxon>Myxococcota</taxon>
        <taxon>Myxococcia</taxon>
        <taxon>Myxococcales</taxon>
        <taxon>Cystobacterineae</taxon>
        <taxon>Myxococcaceae</taxon>
        <taxon>Myxococcus</taxon>
    </lineage>
</organism>
<gene>
    <name evidence="2" type="ORF">JY572_38290</name>
</gene>
<dbReference type="PANTHER" id="PTHR46623:SF7">
    <property type="entry name" value="CARBOXYMETHYLENEBUTENOLIDASE"/>
    <property type="match status" value="1"/>
</dbReference>
<reference evidence="2 3" key="1">
    <citation type="submission" date="2021-02" db="EMBL/GenBank/DDBJ databases">
        <title>De Novo genome assembly of isolated myxobacteria.</title>
        <authorList>
            <person name="Stevens D.C."/>
        </authorList>
    </citation>
    <scope>NUCLEOTIDE SEQUENCE [LARGE SCALE GENOMIC DNA]</scope>
    <source>
        <strain evidence="2 3">SCHIC003</strain>
    </source>
</reference>
<keyword evidence="3" id="KW-1185">Reference proteome</keyword>
<evidence type="ECO:0000259" key="1">
    <source>
        <dbReference type="Pfam" id="PF01738"/>
    </source>
</evidence>
<name>A0ABX7N985_9BACT</name>
<dbReference type="PANTHER" id="PTHR46623">
    <property type="entry name" value="CARBOXYMETHYLENEBUTENOLIDASE-RELATED"/>
    <property type="match status" value="1"/>
</dbReference>
<keyword evidence="2" id="KW-0378">Hydrolase</keyword>
<dbReference type="PROSITE" id="PS51257">
    <property type="entry name" value="PROKAR_LIPOPROTEIN"/>
    <property type="match status" value="1"/>
</dbReference>
<dbReference type="InterPro" id="IPR051049">
    <property type="entry name" value="Dienelactone_hydrolase-like"/>
</dbReference>
<evidence type="ECO:0000313" key="3">
    <source>
        <dbReference type="Proteomes" id="UP000663090"/>
    </source>
</evidence>
<dbReference type="InterPro" id="IPR002925">
    <property type="entry name" value="Dienelactn_hydro"/>
</dbReference>
<dbReference type="GO" id="GO:0016787">
    <property type="term" value="F:hydrolase activity"/>
    <property type="evidence" value="ECO:0007669"/>
    <property type="project" value="UniProtKB-KW"/>
</dbReference>
<dbReference type="SUPFAM" id="SSF53474">
    <property type="entry name" value="alpha/beta-Hydrolases"/>
    <property type="match status" value="1"/>
</dbReference>
<dbReference type="Gene3D" id="3.40.50.1820">
    <property type="entry name" value="alpha/beta hydrolase"/>
    <property type="match status" value="1"/>
</dbReference>